<evidence type="ECO:0000313" key="3">
    <source>
        <dbReference type="EMBL" id="RJF80694.1"/>
    </source>
</evidence>
<dbReference type="OrthoDB" id="165038at2"/>
<comment type="caution">
    <text evidence="3">The sequence shown here is derived from an EMBL/GenBank/DDBJ whole genome shotgun (WGS) entry which is preliminary data.</text>
</comment>
<gene>
    <name evidence="3" type="ORF">D3874_26745</name>
</gene>
<comment type="similarity">
    <text evidence="1 2">Belongs to the phD/YefM antitoxin family.</text>
</comment>
<dbReference type="Pfam" id="PF02604">
    <property type="entry name" value="PhdYeFM_antitox"/>
    <property type="match status" value="1"/>
</dbReference>
<dbReference type="NCBIfam" id="TIGR01552">
    <property type="entry name" value="phd_fam"/>
    <property type="match status" value="1"/>
</dbReference>
<dbReference type="InterPro" id="IPR006442">
    <property type="entry name" value="Antitoxin_Phd/YefM"/>
</dbReference>
<organism evidence="3 4">
    <name type="scientific">Oleomonas cavernae</name>
    <dbReference type="NCBI Taxonomy" id="2320859"/>
    <lineage>
        <taxon>Bacteria</taxon>
        <taxon>Pseudomonadati</taxon>
        <taxon>Pseudomonadota</taxon>
        <taxon>Alphaproteobacteria</taxon>
        <taxon>Acetobacterales</taxon>
        <taxon>Acetobacteraceae</taxon>
        <taxon>Oleomonas</taxon>
    </lineage>
</organism>
<dbReference type="Proteomes" id="UP000284605">
    <property type="component" value="Unassembled WGS sequence"/>
</dbReference>
<reference evidence="3 4" key="1">
    <citation type="submission" date="2018-09" db="EMBL/GenBank/DDBJ databases">
        <authorList>
            <person name="Zhu H."/>
        </authorList>
    </citation>
    <scope>NUCLEOTIDE SEQUENCE [LARGE SCALE GENOMIC DNA]</scope>
    <source>
        <strain evidence="3 4">K1W22B-8</strain>
    </source>
</reference>
<evidence type="ECO:0000256" key="1">
    <source>
        <dbReference type="ARBA" id="ARBA00009981"/>
    </source>
</evidence>
<comment type="function">
    <text evidence="2">Antitoxin component of a type II toxin-antitoxin (TA) system.</text>
</comment>
<dbReference type="InterPro" id="IPR036165">
    <property type="entry name" value="YefM-like_sf"/>
</dbReference>
<dbReference type="EMBL" id="QYUK01000016">
    <property type="protein sequence ID" value="RJF80694.1"/>
    <property type="molecule type" value="Genomic_DNA"/>
</dbReference>
<dbReference type="SUPFAM" id="SSF143120">
    <property type="entry name" value="YefM-like"/>
    <property type="match status" value="1"/>
</dbReference>
<protein>
    <recommendedName>
        <fullName evidence="2">Antitoxin</fullName>
    </recommendedName>
</protein>
<proteinExistence type="inferred from homology"/>
<accession>A0A418VU96</accession>
<keyword evidence="4" id="KW-1185">Reference proteome</keyword>
<evidence type="ECO:0000313" key="4">
    <source>
        <dbReference type="Proteomes" id="UP000284605"/>
    </source>
</evidence>
<sequence>MAITVPATEFIRRPGRYKDAAKHEPIAVTSHGVPEVYLLSPAEYEHYRLLKRREREAFHLKELPEEFVRAILTAPIDPAFEAFNDEAP</sequence>
<dbReference type="AlphaFoldDB" id="A0A418VU96"/>
<evidence type="ECO:0000256" key="2">
    <source>
        <dbReference type="RuleBase" id="RU362080"/>
    </source>
</evidence>
<name>A0A418VU96_9PROT</name>